<organism evidence="2">
    <name type="scientific">uncultured bacterium contig00132</name>
    <dbReference type="NCBI Taxonomy" id="1181581"/>
    <lineage>
        <taxon>Bacteria</taxon>
        <taxon>environmental samples</taxon>
    </lineage>
</organism>
<dbReference type="Gene3D" id="3.30.70.260">
    <property type="match status" value="1"/>
</dbReference>
<dbReference type="EC" id="1.3.1.12" evidence="2"/>
<dbReference type="AlphaFoldDB" id="A0A806KPU1"/>
<dbReference type="InterPro" id="IPR045865">
    <property type="entry name" value="ACT-like_dom_sf"/>
</dbReference>
<evidence type="ECO:0000313" key="2">
    <source>
        <dbReference type="EMBL" id="AGS52779.1"/>
    </source>
</evidence>
<dbReference type="SUPFAM" id="SSF55021">
    <property type="entry name" value="ACT-like"/>
    <property type="match status" value="1"/>
</dbReference>
<dbReference type="SUPFAM" id="SSF48179">
    <property type="entry name" value="6-phosphogluconate dehydrogenase C-terminal domain-like"/>
    <property type="match status" value="1"/>
</dbReference>
<feature type="domain" description="ACT" evidence="1">
    <location>
        <begin position="75"/>
        <end position="144"/>
    </location>
</feature>
<reference evidence="2" key="1">
    <citation type="submission" date="2012-03" db="EMBL/GenBank/DDBJ databases">
        <title>Functional metagenomics reveals considerable lignocellulase gene clusters in the gut microbiome of a wood-feeding higher termite.</title>
        <authorList>
            <person name="Liu N."/>
        </authorList>
    </citation>
    <scope>NUCLEOTIDE SEQUENCE</scope>
</reference>
<evidence type="ECO:0000259" key="1">
    <source>
        <dbReference type="PROSITE" id="PS51671"/>
    </source>
</evidence>
<dbReference type="Gene3D" id="1.10.3660.10">
    <property type="entry name" value="6-phosphogluconate dehydrogenase C-terminal like domain"/>
    <property type="match status" value="1"/>
</dbReference>
<dbReference type="GO" id="GO:0006571">
    <property type="term" value="P:tyrosine biosynthetic process"/>
    <property type="evidence" value="ECO:0007669"/>
    <property type="project" value="UniProtKB-UniPathway"/>
</dbReference>
<dbReference type="InterPro" id="IPR008927">
    <property type="entry name" value="6-PGluconate_DH-like_C_sf"/>
</dbReference>
<dbReference type="Pfam" id="PF01842">
    <property type="entry name" value="ACT"/>
    <property type="match status" value="1"/>
</dbReference>
<accession>A0A806KPU1</accession>
<dbReference type="EMBL" id="JQ844208">
    <property type="protein sequence ID" value="AGS52779.1"/>
    <property type="molecule type" value="Genomic_DNA"/>
</dbReference>
<keyword evidence="2" id="KW-0560">Oxidoreductase</keyword>
<dbReference type="GO" id="GO:0008977">
    <property type="term" value="F:prephenate dehydrogenase (NAD+) activity"/>
    <property type="evidence" value="ECO:0007669"/>
    <property type="project" value="UniProtKB-EC"/>
</dbReference>
<proteinExistence type="predicted"/>
<dbReference type="UniPathway" id="UPA00122">
    <property type="reaction ID" value="UER00961"/>
</dbReference>
<sequence length="144" mass="15775">MTRIAGSSWDMWKDILESNNKNIVDALNKYINTATVIAASLEKNQFGELENKFLAGNKTRSHLATGKNYAYPLHEVVAQIPDEPGSILKALNPLAEKGINIRDIELMKVREGIGGTLLLAFKSESDASNAIKILESEGIYAASR</sequence>
<dbReference type="InterPro" id="IPR046825">
    <property type="entry name" value="PDH_C"/>
</dbReference>
<dbReference type="PROSITE" id="PS51671">
    <property type="entry name" value="ACT"/>
    <property type="match status" value="1"/>
</dbReference>
<dbReference type="InterPro" id="IPR002912">
    <property type="entry name" value="ACT_dom"/>
</dbReference>
<dbReference type="Pfam" id="PF20463">
    <property type="entry name" value="PDH_C"/>
    <property type="match status" value="1"/>
</dbReference>
<protein>
    <submittedName>
        <fullName evidence="2">Prephenate dehydrogenase</fullName>
        <ecNumber evidence="2">1.3.1.12</ecNumber>
    </submittedName>
</protein>
<name>A0A806KPU1_9BACT</name>